<name>A0ABY9X2J9_9BACT</name>
<accession>A0ABY9X2J9</accession>
<evidence type="ECO:0000256" key="2">
    <source>
        <dbReference type="SAM" id="SignalP"/>
    </source>
</evidence>
<organism evidence="3 4">
    <name type="scientific">Archangium minus</name>
    <dbReference type="NCBI Taxonomy" id="83450"/>
    <lineage>
        <taxon>Bacteria</taxon>
        <taxon>Pseudomonadati</taxon>
        <taxon>Myxococcota</taxon>
        <taxon>Myxococcia</taxon>
        <taxon>Myxococcales</taxon>
        <taxon>Cystobacterineae</taxon>
        <taxon>Archangiaceae</taxon>
        <taxon>Archangium</taxon>
    </lineage>
</organism>
<keyword evidence="4" id="KW-1185">Reference proteome</keyword>
<gene>
    <name evidence="3" type="ORF">F0U60_40130</name>
</gene>
<feature type="chain" id="PRO_5046016499" description="Lipoprotein" evidence="2">
    <location>
        <begin position="20"/>
        <end position="356"/>
    </location>
</feature>
<feature type="region of interest" description="Disordered" evidence="1">
    <location>
        <begin position="327"/>
        <end position="356"/>
    </location>
</feature>
<evidence type="ECO:0000256" key="1">
    <source>
        <dbReference type="SAM" id="MobiDB-lite"/>
    </source>
</evidence>
<proteinExistence type="predicted"/>
<reference evidence="3 4" key="1">
    <citation type="submission" date="2019-08" db="EMBL/GenBank/DDBJ databases">
        <title>Archangium and Cystobacter genomes.</title>
        <authorList>
            <person name="Chen I.-C.K."/>
            <person name="Wielgoss S."/>
        </authorList>
    </citation>
    <scope>NUCLEOTIDE SEQUENCE [LARGE SCALE GENOMIC DNA]</scope>
    <source>
        <strain evidence="3 4">Cbm 6</strain>
    </source>
</reference>
<dbReference type="PROSITE" id="PS51257">
    <property type="entry name" value="PROKAR_LIPOPROTEIN"/>
    <property type="match status" value="1"/>
</dbReference>
<dbReference type="EMBL" id="CP043494">
    <property type="protein sequence ID" value="WNG49642.1"/>
    <property type="molecule type" value="Genomic_DNA"/>
</dbReference>
<feature type="compositionally biased region" description="Acidic residues" evidence="1">
    <location>
        <begin position="335"/>
        <end position="344"/>
    </location>
</feature>
<dbReference type="RefSeq" id="WP_395807773.1">
    <property type="nucleotide sequence ID" value="NZ_CP043494.1"/>
</dbReference>
<evidence type="ECO:0000313" key="4">
    <source>
        <dbReference type="Proteomes" id="UP001611383"/>
    </source>
</evidence>
<sequence>MRTSSVVSSALLLSATLSGCLGQGPSTPTTPDAGSYVDMPRTSTVSGFLLDPEAFFLLSSAWPVAPDDPEGPPPPFLVDGTPYLEYASISGANVSLVSGSTQTSGSISAQKGVWQVYNVPRGDSTQYVMKADPMAAGVELGAGIDEPSPVEVPKSRYVSTTTLRPILPSVPLCQLMVATMVGEAGALSALAHARSSTVADLLNPSKTGGVVLTWVFVPSMMLDWVQFNADQVSVESSAGQVYALNWDLPGAGGAGQSPMGFMASAGGVSPIGYYAIVLPPGGSGPLSVQFVDHGTGEDMFGNPRPWFIPSLEADIQPGGVSVARVFALPGGEEPPPPEDTDDEPSPGQDFSWVCMP</sequence>
<protein>
    <recommendedName>
        <fullName evidence="5">Lipoprotein</fullName>
    </recommendedName>
</protein>
<keyword evidence="2" id="KW-0732">Signal</keyword>
<feature type="signal peptide" evidence="2">
    <location>
        <begin position="1"/>
        <end position="19"/>
    </location>
</feature>
<evidence type="ECO:0008006" key="5">
    <source>
        <dbReference type="Google" id="ProtNLM"/>
    </source>
</evidence>
<dbReference type="Proteomes" id="UP001611383">
    <property type="component" value="Chromosome"/>
</dbReference>
<evidence type="ECO:0000313" key="3">
    <source>
        <dbReference type="EMBL" id="WNG49642.1"/>
    </source>
</evidence>